<keyword evidence="4" id="KW-1185">Reference proteome</keyword>
<dbReference type="Gene3D" id="2.60.300.12">
    <property type="entry name" value="HesB-like domain"/>
    <property type="match status" value="1"/>
</dbReference>
<reference evidence="3 4" key="1">
    <citation type="submission" date="2021-02" db="EMBL/GenBank/DDBJ databases">
        <title>Bacillus sp. RD4P76, an endophyte from a halophyte.</title>
        <authorList>
            <person name="Sun J.-Q."/>
        </authorList>
    </citation>
    <scope>NUCLEOTIDE SEQUENCE [LARGE SCALE GENOMIC DNA]</scope>
    <source>
        <strain evidence="3 4">RD4P76</strain>
    </source>
</reference>
<dbReference type="Proteomes" id="UP001518925">
    <property type="component" value="Unassembled WGS sequence"/>
</dbReference>
<dbReference type="Pfam" id="PF01521">
    <property type="entry name" value="Fe-S_biosyn"/>
    <property type="match status" value="1"/>
</dbReference>
<organism evidence="3 4">
    <name type="scientific">Bacillus suaedaesalsae</name>
    <dbReference type="NCBI Taxonomy" id="2810349"/>
    <lineage>
        <taxon>Bacteria</taxon>
        <taxon>Bacillati</taxon>
        <taxon>Bacillota</taxon>
        <taxon>Bacilli</taxon>
        <taxon>Bacillales</taxon>
        <taxon>Bacillaceae</taxon>
        <taxon>Bacillus</taxon>
    </lineage>
</organism>
<dbReference type="InterPro" id="IPR000361">
    <property type="entry name" value="ATAP_core_dom"/>
</dbReference>
<dbReference type="RefSeq" id="WP_204204195.1">
    <property type="nucleotide sequence ID" value="NZ_JAFELM010000035.1"/>
</dbReference>
<evidence type="ECO:0000313" key="3">
    <source>
        <dbReference type="EMBL" id="MBM6618852.1"/>
    </source>
</evidence>
<accession>A0ABS2DKB1</accession>
<gene>
    <name evidence="3" type="ORF">JR050_14375</name>
</gene>
<dbReference type="InterPro" id="IPR035903">
    <property type="entry name" value="HesB-like_dom_sf"/>
</dbReference>
<name>A0ABS2DKB1_9BACI</name>
<evidence type="ECO:0000256" key="1">
    <source>
        <dbReference type="ARBA" id="ARBA00006718"/>
    </source>
</evidence>
<comment type="caution">
    <text evidence="3">The sequence shown here is derived from an EMBL/GenBank/DDBJ whole genome shotgun (WGS) entry which is preliminary data.</text>
</comment>
<comment type="similarity">
    <text evidence="1">Belongs to the HesB/IscA family.</text>
</comment>
<evidence type="ECO:0000313" key="4">
    <source>
        <dbReference type="Proteomes" id="UP001518925"/>
    </source>
</evidence>
<dbReference type="PIRSF" id="PIRSF034852">
    <property type="entry name" value="UCP034852"/>
    <property type="match status" value="1"/>
</dbReference>
<dbReference type="InterPro" id="IPR008326">
    <property type="entry name" value="PdhI-like"/>
</dbReference>
<evidence type="ECO:0000259" key="2">
    <source>
        <dbReference type="Pfam" id="PF01521"/>
    </source>
</evidence>
<proteinExistence type="inferred from homology"/>
<protein>
    <submittedName>
        <fullName evidence="3">HesB/YadR/YfhF family protein</fullName>
    </submittedName>
</protein>
<dbReference type="SUPFAM" id="SSF89360">
    <property type="entry name" value="HesB-like domain"/>
    <property type="match status" value="1"/>
</dbReference>
<feature type="domain" description="Core" evidence="2">
    <location>
        <begin position="1"/>
        <end position="87"/>
    </location>
</feature>
<sequence length="96" mass="11143">MKLTINENAAKWYIDEMNLKQGDYVRFFVRYGGTGIVSGFSLGVSNEKPIEPGAVTESDGVTFYIEEKDLWYLDGHELNVKYNEKYLEPEFDYVKK</sequence>
<dbReference type="EMBL" id="JAFELM010000035">
    <property type="protein sequence ID" value="MBM6618852.1"/>
    <property type="molecule type" value="Genomic_DNA"/>
</dbReference>